<feature type="compositionally biased region" description="Low complexity" evidence="1">
    <location>
        <begin position="244"/>
        <end position="265"/>
    </location>
</feature>
<accession>A0A7J6PUH7</accession>
<evidence type="ECO:0000313" key="2">
    <source>
        <dbReference type="EMBL" id="KAF4699718.1"/>
    </source>
</evidence>
<feature type="compositionally biased region" description="Basic and acidic residues" evidence="1">
    <location>
        <begin position="62"/>
        <end position="71"/>
    </location>
</feature>
<feature type="compositionally biased region" description="Polar residues" evidence="1">
    <location>
        <begin position="191"/>
        <end position="203"/>
    </location>
</feature>
<proteinExistence type="predicted"/>
<evidence type="ECO:0000256" key="1">
    <source>
        <dbReference type="SAM" id="MobiDB-lite"/>
    </source>
</evidence>
<dbReference type="AlphaFoldDB" id="A0A7J6PUH7"/>
<reference evidence="2 3" key="1">
    <citation type="submission" date="2020-04" db="EMBL/GenBank/DDBJ databases">
        <title>Perkinsus olseni comparative genomics.</title>
        <authorList>
            <person name="Bogema D.R."/>
        </authorList>
    </citation>
    <scope>NUCLEOTIDE SEQUENCE [LARGE SCALE GENOMIC DNA]</scope>
    <source>
        <strain evidence="2">ATCC PRA-205</strain>
    </source>
</reference>
<evidence type="ECO:0000313" key="3">
    <source>
        <dbReference type="Proteomes" id="UP000574390"/>
    </source>
</evidence>
<protein>
    <submittedName>
        <fullName evidence="2">Uncharacterized protein</fullName>
    </submittedName>
</protein>
<dbReference type="EMBL" id="JABANM010034383">
    <property type="protein sequence ID" value="KAF4699718.1"/>
    <property type="molecule type" value="Genomic_DNA"/>
</dbReference>
<sequence>MASGPSTFYLRFDHSTGDIDIIDSSPARPPQEDASRYRTNTRERSSSLRRHTALTQWSSIHTAEERTRDRSSNGAFATAWEPSTQKWGSAGEPSTQKWGSAGHSSTQKWGSAGEPSTQKWGSAGEPSTQKWGSAGEPSTQKWGSAWEASTQKWGSAWEASTQKWGSAGEPSTQKWGSAGEPSTHKWVGGSYSENMSSPNNVASPTKKAHDSHRGLSKAPLVLLQHEIDAIPLPPSRQPPPPVDRTPISSSSTSADGSATAGGSSTPVSERSVAESDAGQYLELIDRAISVCGVLSPEEYHSFLGHS</sequence>
<feature type="compositionally biased region" description="Polar residues" evidence="1">
    <location>
        <begin position="81"/>
        <end position="175"/>
    </location>
</feature>
<dbReference type="Proteomes" id="UP000574390">
    <property type="component" value="Unassembled WGS sequence"/>
</dbReference>
<name>A0A7J6PUH7_PEROL</name>
<feature type="region of interest" description="Disordered" evidence="1">
    <location>
        <begin position="18"/>
        <end position="275"/>
    </location>
</feature>
<gene>
    <name evidence="2" type="ORF">FOZ62_021087</name>
</gene>
<comment type="caution">
    <text evidence="2">The sequence shown here is derived from an EMBL/GenBank/DDBJ whole genome shotgun (WGS) entry which is preliminary data.</text>
</comment>
<organism evidence="2 3">
    <name type="scientific">Perkinsus olseni</name>
    <name type="common">Perkinsus atlanticus</name>
    <dbReference type="NCBI Taxonomy" id="32597"/>
    <lineage>
        <taxon>Eukaryota</taxon>
        <taxon>Sar</taxon>
        <taxon>Alveolata</taxon>
        <taxon>Perkinsozoa</taxon>
        <taxon>Perkinsea</taxon>
        <taxon>Perkinsida</taxon>
        <taxon>Perkinsidae</taxon>
        <taxon>Perkinsus</taxon>
    </lineage>
</organism>
<feature type="compositionally biased region" description="Basic and acidic residues" evidence="1">
    <location>
        <begin position="30"/>
        <end position="46"/>
    </location>
</feature>
<feature type="compositionally biased region" description="Pro residues" evidence="1">
    <location>
        <begin position="231"/>
        <end position="243"/>
    </location>
</feature>